<sequence length="131" mass="15021">MKINSKKLCLTFSTNIVCYNDMFYALVLIRHVEFTENYLNLRKFIVSIAFFDKKKIYMVKNAFKLSEIIFHSYNYSLLTAALNFESNGNNGNGLGAESNNGNYKLGTAAVSKRMLAWISIKGMIWHIYCSC</sequence>
<dbReference type="AlphaFoldDB" id="A0A3M7R4I8"/>
<evidence type="ECO:0000313" key="1">
    <source>
        <dbReference type="EMBL" id="RNA18294.1"/>
    </source>
</evidence>
<gene>
    <name evidence="1" type="ORF">BpHYR1_025283</name>
</gene>
<evidence type="ECO:0000313" key="2">
    <source>
        <dbReference type="Proteomes" id="UP000276133"/>
    </source>
</evidence>
<keyword evidence="2" id="KW-1185">Reference proteome</keyword>
<reference evidence="1 2" key="1">
    <citation type="journal article" date="2018" name="Sci. Rep.">
        <title>Genomic signatures of local adaptation to the degree of environmental predictability in rotifers.</title>
        <authorList>
            <person name="Franch-Gras L."/>
            <person name="Hahn C."/>
            <person name="Garcia-Roger E.M."/>
            <person name="Carmona M.J."/>
            <person name="Serra M."/>
            <person name="Gomez A."/>
        </authorList>
    </citation>
    <scope>NUCLEOTIDE SEQUENCE [LARGE SCALE GENOMIC DNA]</scope>
    <source>
        <strain evidence="1">HYR1</strain>
    </source>
</reference>
<accession>A0A3M7R4I8</accession>
<dbReference type="EMBL" id="REGN01004266">
    <property type="protein sequence ID" value="RNA18294.1"/>
    <property type="molecule type" value="Genomic_DNA"/>
</dbReference>
<dbReference type="Proteomes" id="UP000276133">
    <property type="component" value="Unassembled WGS sequence"/>
</dbReference>
<comment type="caution">
    <text evidence="1">The sequence shown here is derived from an EMBL/GenBank/DDBJ whole genome shotgun (WGS) entry which is preliminary data.</text>
</comment>
<proteinExistence type="predicted"/>
<protein>
    <submittedName>
        <fullName evidence="1">Uncharacterized protein</fullName>
    </submittedName>
</protein>
<name>A0A3M7R4I8_BRAPC</name>
<organism evidence="1 2">
    <name type="scientific">Brachionus plicatilis</name>
    <name type="common">Marine rotifer</name>
    <name type="synonym">Brachionus muelleri</name>
    <dbReference type="NCBI Taxonomy" id="10195"/>
    <lineage>
        <taxon>Eukaryota</taxon>
        <taxon>Metazoa</taxon>
        <taxon>Spiralia</taxon>
        <taxon>Gnathifera</taxon>
        <taxon>Rotifera</taxon>
        <taxon>Eurotatoria</taxon>
        <taxon>Monogononta</taxon>
        <taxon>Pseudotrocha</taxon>
        <taxon>Ploima</taxon>
        <taxon>Brachionidae</taxon>
        <taxon>Brachionus</taxon>
    </lineage>
</organism>